<evidence type="ECO:0000313" key="1">
    <source>
        <dbReference type="EMBL" id="MBD2183695.1"/>
    </source>
</evidence>
<reference evidence="1" key="2">
    <citation type="submission" date="2020-08" db="EMBL/GenBank/DDBJ databases">
        <authorList>
            <person name="Chen M."/>
            <person name="Teng W."/>
            <person name="Zhao L."/>
            <person name="Hu C."/>
            <person name="Zhou Y."/>
            <person name="Han B."/>
            <person name="Song L."/>
            <person name="Shu W."/>
        </authorList>
    </citation>
    <scope>NUCLEOTIDE SEQUENCE</scope>
    <source>
        <strain evidence="1">FACHB-1375</strain>
    </source>
</reference>
<protein>
    <submittedName>
        <fullName evidence="1">DUF1822 family protein</fullName>
    </submittedName>
</protein>
<organism evidence="1 2">
    <name type="scientific">Aerosakkonema funiforme FACHB-1375</name>
    <dbReference type="NCBI Taxonomy" id="2949571"/>
    <lineage>
        <taxon>Bacteria</taxon>
        <taxon>Bacillati</taxon>
        <taxon>Cyanobacteriota</taxon>
        <taxon>Cyanophyceae</taxon>
        <taxon>Oscillatoriophycideae</taxon>
        <taxon>Aerosakkonematales</taxon>
        <taxon>Aerosakkonemataceae</taxon>
        <taxon>Aerosakkonema</taxon>
    </lineage>
</organism>
<keyword evidence="2" id="KW-1185">Reference proteome</keyword>
<dbReference type="Pfam" id="PF08852">
    <property type="entry name" value="DUF1822"/>
    <property type="match status" value="1"/>
</dbReference>
<reference evidence="1" key="1">
    <citation type="journal article" date="2015" name="ISME J.">
        <title>Draft Genome Sequence of Streptomyces incarnatus NRRL8089, which Produces the Nucleoside Antibiotic Sinefungin.</title>
        <authorList>
            <person name="Oshima K."/>
            <person name="Hattori M."/>
            <person name="Shimizu H."/>
            <person name="Fukuda K."/>
            <person name="Nemoto M."/>
            <person name="Inagaki K."/>
            <person name="Tamura T."/>
        </authorList>
    </citation>
    <scope>NUCLEOTIDE SEQUENCE</scope>
    <source>
        <strain evidence="1">FACHB-1375</strain>
    </source>
</reference>
<accession>A0A926ZI31</accession>
<sequence>MFSLNQRETANSDFLFLDIGPEDLQEAWQQSQKQSNAIARHNAYLNYVCLKNFLNWFAEESECEISVWPSFKRLANIWEIVNGSAIQLGQNRLVLIPNDDAEVEKLCVPQEWVDIPNWVADYYLAVSVVLDGDEDECFLKVWGFTTHRQLRNNGRYNESDRTYNLPIKYLTASLNVMQVTFGLNVQQQVPQLPSLSHAEATRLLEILGDPSLYSPRLRVDVPFEKWAALLDNDEWRQKLYDRRMGRLVEVASAAPVKNLGKWFQGIFEAGWQSLDTLINTESSNLAFGFRKRDRKREETKVSVEGIKLIDLGMQLGNQSVALLIGLTPESGEKVGIRVQLHPARGQIYLPPNIKLILLSQSGQVIHELQSRLQDNFIQLKRFTCPMGKGFKIQVAMEEMSITEDFAIEAFGNDNYE</sequence>
<evidence type="ECO:0000313" key="2">
    <source>
        <dbReference type="Proteomes" id="UP000641646"/>
    </source>
</evidence>
<dbReference type="InterPro" id="IPR014951">
    <property type="entry name" value="DUF1822"/>
</dbReference>
<gene>
    <name evidence="1" type="ORF">H6G03_21970</name>
</gene>
<dbReference type="RefSeq" id="WP_190468580.1">
    <property type="nucleotide sequence ID" value="NZ_JACJPW010000062.1"/>
</dbReference>
<dbReference type="Proteomes" id="UP000641646">
    <property type="component" value="Unassembled WGS sequence"/>
</dbReference>
<dbReference type="AlphaFoldDB" id="A0A926ZI31"/>
<name>A0A926ZI31_9CYAN</name>
<proteinExistence type="predicted"/>
<comment type="caution">
    <text evidence="1">The sequence shown here is derived from an EMBL/GenBank/DDBJ whole genome shotgun (WGS) entry which is preliminary data.</text>
</comment>
<dbReference type="EMBL" id="JACJPW010000062">
    <property type="protein sequence ID" value="MBD2183695.1"/>
    <property type="molecule type" value="Genomic_DNA"/>
</dbReference>